<name>A0A1I7UUM8_9PELO</name>
<evidence type="ECO:0000256" key="3">
    <source>
        <dbReference type="ARBA" id="ARBA00022679"/>
    </source>
</evidence>
<evidence type="ECO:0000313" key="9">
    <source>
        <dbReference type="Proteomes" id="UP000095282"/>
    </source>
</evidence>
<protein>
    <recommendedName>
        <fullName evidence="6">RNA methyltransferase</fullName>
        <ecNumber evidence="6">2.1.1.-</ecNumber>
    </recommendedName>
</protein>
<sequence length="384" mass="45016">MSGHRRGSFRGRKRFYKDNFAPGGSKTDPLNINIELTDNPEEEKKKLGLLDPEPERHDRPKRRKIDKEEKKPDKRSDTPQESPPKKIQNGSPKKDNRRNHLSKEEKDANEFRKNKNEYFNRKYRYGNFDRYYGIRLNPGERDLRLSAFDKVWFEHKSVLDIGCNVGFVTLSIAKEFSPRRILGIDIDEHLIGVARKNIRHYCDHETAVAGKFPASFGTQFGTISQKTEEPRSFSTKFPDNIWFKKENYVLENDEMLDMIQPEFDVILALSITKWIHLNWGDDGMRRFFKRAYAQLHPGGRFIIEPQLFESYRKRAKMNEELKANYSKIEFKPEDFEMWLIETVGFESVEKLGVAGAKSKGFERPIDVYLKPVRPKTDAIPLGYI</sequence>
<feature type="compositionally biased region" description="Basic and acidic residues" evidence="7">
    <location>
        <begin position="65"/>
        <end position="78"/>
    </location>
</feature>
<feature type="region of interest" description="Disordered" evidence="7">
    <location>
        <begin position="1"/>
        <end position="113"/>
    </location>
</feature>
<comment type="similarity">
    <text evidence="1 6">Belongs to the methyltransferase superfamily.</text>
</comment>
<dbReference type="Pfam" id="PF06859">
    <property type="entry name" value="Bin3"/>
    <property type="match status" value="1"/>
</dbReference>
<dbReference type="InterPro" id="IPR039772">
    <property type="entry name" value="Bin3-like"/>
</dbReference>
<dbReference type="Gene3D" id="3.40.50.150">
    <property type="entry name" value="Vaccinia Virus protein VP39"/>
    <property type="match status" value="1"/>
</dbReference>
<dbReference type="EC" id="2.1.1.-" evidence="6"/>
<evidence type="ECO:0000313" key="10">
    <source>
        <dbReference type="WBParaSite" id="Csp11.Scaffold630.g19519.t1"/>
    </source>
</evidence>
<organism evidence="9 10">
    <name type="scientific">Caenorhabditis tropicalis</name>
    <dbReference type="NCBI Taxonomy" id="1561998"/>
    <lineage>
        <taxon>Eukaryota</taxon>
        <taxon>Metazoa</taxon>
        <taxon>Ecdysozoa</taxon>
        <taxon>Nematoda</taxon>
        <taxon>Chromadorea</taxon>
        <taxon>Rhabditida</taxon>
        <taxon>Rhabditina</taxon>
        <taxon>Rhabditomorpha</taxon>
        <taxon>Rhabditoidea</taxon>
        <taxon>Rhabditidae</taxon>
        <taxon>Peloderinae</taxon>
        <taxon>Caenorhabditis</taxon>
    </lineage>
</organism>
<dbReference type="InterPro" id="IPR041698">
    <property type="entry name" value="Methyltransf_25"/>
</dbReference>
<dbReference type="STRING" id="1561998.A0A1I7UUM8"/>
<dbReference type="GO" id="GO:0032259">
    <property type="term" value="P:methylation"/>
    <property type="evidence" value="ECO:0007669"/>
    <property type="project" value="UniProtKB-KW"/>
</dbReference>
<feature type="compositionally biased region" description="Basic and acidic residues" evidence="7">
    <location>
        <begin position="101"/>
        <end position="113"/>
    </location>
</feature>
<dbReference type="PANTHER" id="PTHR12315">
    <property type="entry name" value="BICOID-INTERACTING PROTEIN RELATED"/>
    <property type="match status" value="1"/>
</dbReference>
<evidence type="ECO:0000256" key="6">
    <source>
        <dbReference type="RuleBase" id="RU367087"/>
    </source>
</evidence>
<feature type="compositionally biased region" description="Basic residues" evidence="7">
    <location>
        <begin position="1"/>
        <end position="15"/>
    </location>
</feature>
<dbReference type="PANTHER" id="PTHR12315:SF0">
    <property type="entry name" value="7SK SNRNA METHYLPHOSPHATE CAPPING ENZYME"/>
    <property type="match status" value="1"/>
</dbReference>
<keyword evidence="9" id="KW-1185">Reference proteome</keyword>
<dbReference type="InterPro" id="IPR024160">
    <property type="entry name" value="BIN3_SAM-bd_dom"/>
</dbReference>
<keyword evidence="4 5" id="KW-0949">S-adenosyl-L-methionine</keyword>
<evidence type="ECO:0000256" key="4">
    <source>
        <dbReference type="ARBA" id="ARBA00022691"/>
    </source>
</evidence>
<dbReference type="InterPro" id="IPR010675">
    <property type="entry name" value="Bin3_C"/>
</dbReference>
<proteinExistence type="inferred from homology"/>
<dbReference type="CDD" id="cd02440">
    <property type="entry name" value="AdoMet_MTases"/>
    <property type="match status" value="1"/>
</dbReference>
<evidence type="ECO:0000256" key="2">
    <source>
        <dbReference type="ARBA" id="ARBA00022603"/>
    </source>
</evidence>
<dbReference type="Proteomes" id="UP000095282">
    <property type="component" value="Unplaced"/>
</dbReference>
<evidence type="ECO:0000259" key="8">
    <source>
        <dbReference type="PROSITE" id="PS51515"/>
    </source>
</evidence>
<dbReference type="Pfam" id="PF13649">
    <property type="entry name" value="Methyltransf_25"/>
    <property type="match status" value="1"/>
</dbReference>
<feature type="compositionally biased region" description="Basic and acidic residues" evidence="7">
    <location>
        <begin position="42"/>
        <end position="58"/>
    </location>
</feature>
<evidence type="ECO:0000256" key="7">
    <source>
        <dbReference type="SAM" id="MobiDB-lite"/>
    </source>
</evidence>
<dbReference type="AlphaFoldDB" id="A0A1I7UUM8"/>
<dbReference type="GO" id="GO:0040031">
    <property type="term" value="P:snRNA modification"/>
    <property type="evidence" value="ECO:0007669"/>
    <property type="project" value="TreeGrafter"/>
</dbReference>
<reference evidence="10" key="1">
    <citation type="submission" date="2016-11" db="UniProtKB">
        <authorList>
            <consortium name="WormBaseParasite"/>
        </authorList>
    </citation>
    <scope>IDENTIFICATION</scope>
</reference>
<evidence type="ECO:0000256" key="1">
    <source>
        <dbReference type="ARBA" id="ARBA00008361"/>
    </source>
</evidence>
<keyword evidence="2 6" id="KW-0489">Methyltransferase</keyword>
<accession>A0A1I7UUM8</accession>
<evidence type="ECO:0000256" key="5">
    <source>
        <dbReference type="PROSITE-ProRule" id="PRU00848"/>
    </source>
</evidence>
<dbReference type="PROSITE" id="PS51515">
    <property type="entry name" value="BIN3_SAM"/>
    <property type="match status" value="1"/>
</dbReference>
<dbReference type="InterPro" id="IPR029063">
    <property type="entry name" value="SAM-dependent_MTases_sf"/>
</dbReference>
<dbReference type="GO" id="GO:0008173">
    <property type="term" value="F:RNA methyltransferase activity"/>
    <property type="evidence" value="ECO:0007669"/>
    <property type="project" value="UniProtKB-UniRule"/>
</dbReference>
<dbReference type="eggNOG" id="KOG2899">
    <property type="taxonomic scope" value="Eukaryota"/>
</dbReference>
<keyword evidence="3 6" id="KW-0808">Transferase</keyword>
<dbReference type="GO" id="GO:0017069">
    <property type="term" value="F:snRNA binding"/>
    <property type="evidence" value="ECO:0007669"/>
    <property type="project" value="TreeGrafter"/>
</dbReference>
<dbReference type="GO" id="GO:0008171">
    <property type="term" value="F:O-methyltransferase activity"/>
    <property type="evidence" value="ECO:0007669"/>
    <property type="project" value="UniProtKB-UniRule"/>
</dbReference>
<dbReference type="WBParaSite" id="Csp11.Scaffold630.g19519.t1">
    <property type="protein sequence ID" value="Csp11.Scaffold630.g19519.t1"/>
    <property type="gene ID" value="Csp11.Scaffold630.g19519"/>
</dbReference>
<dbReference type="SUPFAM" id="SSF53335">
    <property type="entry name" value="S-adenosyl-L-methionine-dependent methyltransferases"/>
    <property type="match status" value="1"/>
</dbReference>
<feature type="domain" description="Bin3-type SAM" evidence="8">
    <location>
        <begin position="142"/>
        <end position="373"/>
    </location>
</feature>